<evidence type="ECO:0000313" key="1">
    <source>
        <dbReference type="EMBL" id="AEE46950.1"/>
    </source>
</evidence>
<proteinExistence type="predicted"/>
<dbReference type="AlphaFoldDB" id="F4H7Y9"/>
<dbReference type="KEGG" id="cfi:Celf_2826"/>
<reference evidence="1 2" key="1">
    <citation type="submission" date="2011-04" db="EMBL/GenBank/DDBJ databases">
        <title>Complete sequence of Cellulomonas fimi ATCC 484.</title>
        <authorList>
            <consortium name="US DOE Joint Genome Institute"/>
            <person name="Lucas S."/>
            <person name="Han J."/>
            <person name="Lapidus A."/>
            <person name="Cheng J.-F."/>
            <person name="Goodwin L."/>
            <person name="Pitluck S."/>
            <person name="Peters L."/>
            <person name="Chertkov O."/>
            <person name="Detter J.C."/>
            <person name="Han C."/>
            <person name="Tapia R."/>
            <person name="Land M."/>
            <person name="Hauser L."/>
            <person name="Kyrpides N."/>
            <person name="Ivanova N."/>
            <person name="Ovchinnikova G."/>
            <person name="Pagani I."/>
            <person name="Mead D."/>
            <person name="Brumm P."/>
            <person name="Woyke T."/>
        </authorList>
    </citation>
    <scope>NUCLEOTIDE SEQUENCE [LARGE SCALE GENOMIC DNA]</scope>
    <source>
        <strain evidence="2">ATCC 484 / DSM 20113 / JCM 1341 / NBRC 15513 / NCIMB 8980 / NCTC 7547</strain>
    </source>
</reference>
<name>F4H7Y9_CELFA</name>
<dbReference type="Proteomes" id="UP000008460">
    <property type="component" value="Chromosome"/>
</dbReference>
<accession>F4H7Y9</accession>
<keyword evidence="2" id="KW-1185">Reference proteome</keyword>
<evidence type="ECO:0000313" key="2">
    <source>
        <dbReference type="Proteomes" id="UP000008460"/>
    </source>
</evidence>
<gene>
    <name evidence="1" type="ordered locus">Celf_2826</name>
</gene>
<dbReference type="RefSeq" id="WP_013771976.1">
    <property type="nucleotide sequence ID" value="NC_015514.1"/>
</dbReference>
<sequence>MFKAATDAFASHGRDRADVPAPLGLSRVRDLVAVAAKVIAVGDKVPAHDAATILRPFAEVGISAARAVMESRARPSADTVH</sequence>
<organism evidence="1 2">
    <name type="scientific">Cellulomonas fimi (strain ATCC 484 / DSM 20113 / JCM 1341 / CCUG 24087 / LMG 16345 / NBRC 15513 / NCIMB 8980 / NCTC 7547 / NRS-133)</name>
    <dbReference type="NCBI Taxonomy" id="590998"/>
    <lineage>
        <taxon>Bacteria</taxon>
        <taxon>Bacillati</taxon>
        <taxon>Actinomycetota</taxon>
        <taxon>Actinomycetes</taxon>
        <taxon>Micrococcales</taxon>
        <taxon>Cellulomonadaceae</taxon>
        <taxon>Cellulomonas</taxon>
    </lineage>
</organism>
<dbReference type="EMBL" id="CP002666">
    <property type="protein sequence ID" value="AEE46950.1"/>
    <property type="molecule type" value="Genomic_DNA"/>
</dbReference>
<protein>
    <submittedName>
        <fullName evidence="1">Uncharacterized protein</fullName>
    </submittedName>
</protein>
<dbReference type="HOGENOM" id="CLU_2567579_0_0_11"/>